<dbReference type="SUPFAM" id="SSF55846">
    <property type="entry name" value="N-acetylmuramoyl-L-alanine amidase-like"/>
    <property type="match status" value="1"/>
</dbReference>
<dbReference type="Pfam" id="PF01510">
    <property type="entry name" value="Amidase_2"/>
    <property type="match status" value="1"/>
</dbReference>
<gene>
    <name evidence="14" type="ORF">A3196_01450</name>
</gene>
<dbReference type="CDD" id="cd06583">
    <property type="entry name" value="PGRP"/>
    <property type="match status" value="1"/>
</dbReference>
<dbReference type="Proteomes" id="UP000094849">
    <property type="component" value="Unassembled WGS sequence"/>
</dbReference>
<dbReference type="GO" id="GO:0009254">
    <property type="term" value="P:peptidoglycan turnover"/>
    <property type="evidence" value="ECO:0007669"/>
    <property type="project" value="TreeGrafter"/>
</dbReference>
<evidence type="ECO:0000256" key="7">
    <source>
        <dbReference type="ARBA" id="ARBA00022723"/>
    </source>
</evidence>
<dbReference type="GO" id="GO:0046872">
    <property type="term" value="F:metal ion binding"/>
    <property type="evidence" value="ECO:0007669"/>
    <property type="project" value="UniProtKB-KW"/>
</dbReference>
<evidence type="ECO:0000313" key="14">
    <source>
        <dbReference type="EMBL" id="ODB95533.1"/>
    </source>
</evidence>
<evidence type="ECO:0000256" key="3">
    <source>
        <dbReference type="ARBA" id="ARBA00004496"/>
    </source>
</evidence>
<evidence type="ECO:0000256" key="11">
    <source>
        <dbReference type="ARBA" id="ARBA00039257"/>
    </source>
</evidence>
<evidence type="ECO:0000256" key="6">
    <source>
        <dbReference type="ARBA" id="ARBA00022490"/>
    </source>
</evidence>
<dbReference type="PANTHER" id="PTHR30417">
    <property type="entry name" value="N-ACETYLMURAMOYL-L-ALANINE AMIDASE AMID"/>
    <property type="match status" value="1"/>
</dbReference>
<keyword evidence="6" id="KW-0963">Cytoplasm</keyword>
<evidence type="ECO:0000256" key="5">
    <source>
        <dbReference type="ARBA" id="ARBA00011901"/>
    </source>
</evidence>
<comment type="cofactor">
    <cofactor evidence="2">
        <name>Zn(2+)</name>
        <dbReference type="ChEBI" id="CHEBI:29105"/>
    </cofactor>
</comment>
<keyword evidence="8" id="KW-0378">Hydrolase</keyword>
<dbReference type="Gene3D" id="3.40.80.10">
    <property type="entry name" value="Peptidoglycan recognition protein-like"/>
    <property type="match status" value="1"/>
</dbReference>
<evidence type="ECO:0000256" key="8">
    <source>
        <dbReference type="ARBA" id="ARBA00022801"/>
    </source>
</evidence>
<sequence>MLKHGQTGLLDGAQFHNSANQDQRPADCDIDLLVIHSISLPPGEFGGDWIDDLFMNRLDADAHPYFQEISSLKVSCHLLIRRDGSQVQYVPLHHRAWHAGESNYCGRERCNDFSIGIELEGSDEQPFTDAQYASLVEATRQIMAIYPNITQERITSHAAIAPGRKTDPGPMFDWQNYFRLLHS</sequence>
<dbReference type="SMART" id="SM00644">
    <property type="entry name" value="Ami_2"/>
    <property type="match status" value="1"/>
</dbReference>
<name>A0A1E2ULD4_9GAMM</name>
<evidence type="ECO:0000256" key="9">
    <source>
        <dbReference type="ARBA" id="ARBA00022833"/>
    </source>
</evidence>
<reference evidence="14 15" key="1">
    <citation type="submission" date="2016-03" db="EMBL/GenBank/DDBJ databases">
        <title>Chemosynthetic sulphur-oxidizing symbionts of marine invertebrate animals are capable of nitrogen fixation.</title>
        <authorList>
            <person name="Petersen J.M."/>
            <person name="Kemper A."/>
            <person name="Gruber-Vodicka H."/>
            <person name="Cardini U."/>
            <person name="Geest Mvander."/>
            <person name="Kleiner M."/>
            <person name="Bulgheresi S."/>
            <person name="Fussmann M."/>
            <person name="Herbold C."/>
            <person name="Seah B.K.B."/>
            <person name="Antony C.Paul."/>
            <person name="Liu D."/>
            <person name="Belitz A."/>
            <person name="Weber M."/>
        </authorList>
    </citation>
    <scope>NUCLEOTIDE SEQUENCE [LARGE SCALE GENOMIC DNA]</scope>
    <source>
        <strain evidence="14">G_D</strain>
    </source>
</reference>
<evidence type="ECO:0000256" key="2">
    <source>
        <dbReference type="ARBA" id="ARBA00001947"/>
    </source>
</evidence>
<dbReference type="NCBIfam" id="NF008758">
    <property type="entry name" value="PRK11789.1"/>
    <property type="match status" value="1"/>
</dbReference>
<comment type="catalytic activity">
    <reaction evidence="1">
        <text>Hydrolyzes the link between N-acetylmuramoyl residues and L-amino acid residues in certain cell-wall glycopeptides.</text>
        <dbReference type="EC" id="3.5.1.28"/>
    </reaction>
</comment>
<proteinExistence type="inferred from homology"/>
<dbReference type="EMBL" id="LVJZ01000003">
    <property type="protein sequence ID" value="ODB95533.1"/>
    <property type="molecule type" value="Genomic_DNA"/>
</dbReference>
<comment type="subcellular location">
    <subcellularLocation>
        <location evidence="3">Cytoplasm</location>
    </subcellularLocation>
</comment>
<evidence type="ECO:0000256" key="4">
    <source>
        <dbReference type="ARBA" id="ARBA00007553"/>
    </source>
</evidence>
<dbReference type="GO" id="GO:0005737">
    <property type="term" value="C:cytoplasm"/>
    <property type="evidence" value="ECO:0007669"/>
    <property type="project" value="UniProtKB-SubCell"/>
</dbReference>
<dbReference type="PANTHER" id="PTHR30417:SF4">
    <property type="entry name" value="1,6-ANHYDRO-N-ACETYLMURAMYL-L-ALANINE AMIDASE AMPD"/>
    <property type="match status" value="1"/>
</dbReference>
<dbReference type="GO" id="GO:0071555">
    <property type="term" value="P:cell wall organization"/>
    <property type="evidence" value="ECO:0007669"/>
    <property type="project" value="UniProtKB-KW"/>
</dbReference>
<dbReference type="STRING" id="1818881.A3196_01450"/>
<evidence type="ECO:0000256" key="12">
    <source>
        <dbReference type="ARBA" id="ARBA00042615"/>
    </source>
</evidence>
<keyword evidence="9" id="KW-0862">Zinc</keyword>
<organism evidence="14 15">
    <name type="scientific">Candidatus Thiodiazotropha endoloripes</name>
    <dbReference type="NCBI Taxonomy" id="1818881"/>
    <lineage>
        <taxon>Bacteria</taxon>
        <taxon>Pseudomonadati</taxon>
        <taxon>Pseudomonadota</taxon>
        <taxon>Gammaproteobacteria</taxon>
        <taxon>Chromatiales</taxon>
        <taxon>Sedimenticolaceae</taxon>
        <taxon>Candidatus Thiodiazotropha</taxon>
    </lineage>
</organism>
<dbReference type="GO" id="GO:0009253">
    <property type="term" value="P:peptidoglycan catabolic process"/>
    <property type="evidence" value="ECO:0007669"/>
    <property type="project" value="InterPro"/>
</dbReference>
<keyword evidence="10" id="KW-0961">Cell wall biogenesis/degradation</keyword>
<feature type="domain" description="N-acetylmuramoyl-L-alanine amidase" evidence="13">
    <location>
        <begin position="18"/>
        <end position="169"/>
    </location>
</feature>
<protein>
    <recommendedName>
        <fullName evidence="11">1,6-anhydro-N-acetylmuramyl-L-alanine amidase AmpD</fullName>
        <ecNumber evidence="5">3.5.1.28</ecNumber>
    </recommendedName>
    <alternativeName>
        <fullName evidence="12">N-acetylmuramoyl-L-alanine amidase</fullName>
    </alternativeName>
</protein>
<dbReference type="AlphaFoldDB" id="A0A1E2ULD4"/>
<dbReference type="InterPro" id="IPR036505">
    <property type="entry name" value="Amidase/PGRP_sf"/>
</dbReference>
<evidence type="ECO:0000256" key="10">
    <source>
        <dbReference type="ARBA" id="ARBA00023316"/>
    </source>
</evidence>
<keyword evidence="7" id="KW-0479">Metal-binding</keyword>
<evidence type="ECO:0000313" key="15">
    <source>
        <dbReference type="Proteomes" id="UP000094849"/>
    </source>
</evidence>
<dbReference type="GO" id="GO:0008745">
    <property type="term" value="F:N-acetylmuramoyl-L-alanine amidase activity"/>
    <property type="evidence" value="ECO:0007669"/>
    <property type="project" value="UniProtKB-EC"/>
</dbReference>
<evidence type="ECO:0000256" key="1">
    <source>
        <dbReference type="ARBA" id="ARBA00001561"/>
    </source>
</evidence>
<dbReference type="OrthoDB" id="9794842at2"/>
<comment type="caution">
    <text evidence="14">The sequence shown here is derived from an EMBL/GenBank/DDBJ whole genome shotgun (WGS) entry which is preliminary data.</text>
</comment>
<keyword evidence="15" id="KW-1185">Reference proteome</keyword>
<comment type="similarity">
    <text evidence="4">Belongs to the N-acetylmuramoyl-L-alanine amidase 2 family.</text>
</comment>
<dbReference type="EC" id="3.5.1.28" evidence="5"/>
<evidence type="ECO:0000259" key="13">
    <source>
        <dbReference type="SMART" id="SM00644"/>
    </source>
</evidence>
<accession>A0A1E2ULD4</accession>
<dbReference type="InterPro" id="IPR051206">
    <property type="entry name" value="NAMLAA_amidase_2"/>
</dbReference>
<dbReference type="InterPro" id="IPR002502">
    <property type="entry name" value="Amidase_domain"/>
</dbReference>